<keyword evidence="2" id="KW-1185">Reference proteome</keyword>
<evidence type="ECO:0000313" key="1">
    <source>
        <dbReference type="EMBL" id="BDH79357.1"/>
    </source>
</evidence>
<reference evidence="1 2" key="1">
    <citation type="submission" date="2022-04" db="EMBL/GenBank/DDBJ databases">
        <title>Complete genome of Methanothermobacter tenebrarum strain RMAS.</title>
        <authorList>
            <person name="Nakamura K."/>
            <person name="Oshima K."/>
            <person name="Hattori M."/>
            <person name="Kamagata Y."/>
            <person name="Takamizawa K."/>
        </authorList>
    </citation>
    <scope>NUCLEOTIDE SEQUENCE [LARGE SCALE GENOMIC DNA]</scope>
    <source>
        <strain evidence="1 2">RMAS</strain>
    </source>
</reference>
<organism evidence="1 2">
    <name type="scientific">Methanothermobacter tenebrarum</name>
    <dbReference type="NCBI Taxonomy" id="680118"/>
    <lineage>
        <taxon>Archaea</taxon>
        <taxon>Methanobacteriati</taxon>
        <taxon>Methanobacteriota</taxon>
        <taxon>Methanomada group</taxon>
        <taxon>Methanobacteria</taxon>
        <taxon>Methanobacteriales</taxon>
        <taxon>Methanobacteriaceae</taxon>
        <taxon>Methanothermobacter</taxon>
    </lineage>
</organism>
<protein>
    <submittedName>
        <fullName evidence="1">Uncharacterized protein</fullName>
    </submittedName>
</protein>
<dbReference type="Proteomes" id="UP000831817">
    <property type="component" value="Chromosome"/>
</dbReference>
<evidence type="ECO:0000313" key="2">
    <source>
        <dbReference type="Proteomes" id="UP000831817"/>
    </source>
</evidence>
<sequence length="38" mass="4408">MWYAILQFEDEALKILSKTEKVVEIDFGIEHLLTGKAK</sequence>
<dbReference type="EMBL" id="AP025698">
    <property type="protein sequence ID" value="BDH79357.1"/>
    <property type="molecule type" value="Genomic_DNA"/>
</dbReference>
<proteinExistence type="predicted"/>
<accession>A0ABN6PAV7</accession>
<name>A0ABN6PAV7_9EURY</name>
<gene>
    <name evidence="1" type="ORF">MTTB_07360</name>
</gene>